<dbReference type="Pfam" id="PF02277">
    <property type="entry name" value="DBI_PRT"/>
    <property type="match status" value="1"/>
</dbReference>
<dbReference type="SUPFAM" id="SSF52733">
    <property type="entry name" value="Nicotinate mononucleotide:5,6-dimethylbenzimidazole phosphoribosyltransferase (CobT)"/>
    <property type="match status" value="1"/>
</dbReference>
<comment type="caution">
    <text evidence="2">The sequence shown here is derived from an EMBL/GenBank/DDBJ whole genome shotgun (WGS) entry which is preliminary data.</text>
</comment>
<organism evidence="2 3">
    <name type="scientific">Methanothermococcus okinawensis</name>
    <dbReference type="NCBI Taxonomy" id="155863"/>
    <lineage>
        <taxon>Archaea</taxon>
        <taxon>Methanobacteriati</taxon>
        <taxon>Methanobacteriota</taxon>
        <taxon>Methanomada group</taxon>
        <taxon>Methanococci</taxon>
        <taxon>Methanococcales</taxon>
        <taxon>Methanococcaceae</taxon>
        <taxon>Methanothermococcus</taxon>
    </lineage>
</organism>
<dbReference type="AlphaFoldDB" id="A0A832YTL2"/>
<dbReference type="GO" id="GO:0008939">
    <property type="term" value="F:nicotinate-nucleotide-dimethylbenzimidazole phosphoribosyltransferase activity"/>
    <property type="evidence" value="ECO:0007669"/>
    <property type="project" value="InterPro"/>
</dbReference>
<proteinExistence type="inferred from homology"/>
<dbReference type="EMBL" id="DQSV01000063">
    <property type="protein sequence ID" value="HIP17318.1"/>
    <property type="molecule type" value="Genomic_DNA"/>
</dbReference>
<reference evidence="2" key="1">
    <citation type="journal article" date="2020" name="ISME J.">
        <title>Gammaproteobacteria mediating utilization of methyl-, sulfur- and petroleum organic compounds in deep ocean hydrothermal plumes.</title>
        <authorList>
            <person name="Zhou Z."/>
            <person name="Liu Y."/>
            <person name="Pan J."/>
            <person name="Cron B.R."/>
            <person name="Toner B.M."/>
            <person name="Anantharaman K."/>
            <person name="Breier J.A."/>
            <person name="Dick G.J."/>
            <person name="Li M."/>
        </authorList>
    </citation>
    <scope>NUCLEOTIDE SEQUENCE</scope>
    <source>
        <strain evidence="2">SZUA-1385</strain>
    </source>
</reference>
<dbReference type="InterPro" id="IPR003200">
    <property type="entry name" value="Nict_dMeBzImd_PRibTrfase"/>
</dbReference>
<dbReference type="PANTHER" id="PTHR38811:SF1">
    <property type="entry name" value="UPF0284 PROTEIN SLL1500"/>
    <property type="match status" value="1"/>
</dbReference>
<protein>
    <recommendedName>
        <fullName evidence="1">UPF0284 protein EYG76_03320</fullName>
    </recommendedName>
</protein>
<sequence length="375" mass="40709">MSIISVNNGYDILDSDNILDNDNKSFLSNIKNKNALFACVLSTIETTKYLPISGVNKSVIEYTPAADMELVVLGKSLSLKFPPIDATMCPSPATITRANVHLKDIPVLTIDAGSAIKPKIPSPYILIDKKPTGDIYKGLAMKDSKGLFEIGRKIGKYIGENMPLDVIIIGECVPGGTTSALGVLLGLGYDAKNKVSSGSVNNPVELKLKVVENGLKTAKSKDVFDILNAVGDKMMPVVAGMVFSLTKLKKFIILAGGTQMASVLSVIKEIDEKYLKENILDLGYVSLGTTEFVLNDKNSDLKGIIEQISENIPMYASKFNYEKSKIPGLRAYCKGSVKEGVGAGGISLYSYVNGLSPEDIRYYIENNYNKWYDSE</sequence>
<dbReference type="HAMAP" id="MF_01086">
    <property type="entry name" value="UPF0284"/>
    <property type="match status" value="1"/>
</dbReference>
<dbReference type="NCBIfam" id="NF003374">
    <property type="entry name" value="PRK04447.1-7"/>
    <property type="match status" value="1"/>
</dbReference>
<dbReference type="Proteomes" id="UP000605144">
    <property type="component" value="Unassembled WGS sequence"/>
</dbReference>
<name>A0A832YTL2_9EURY</name>
<dbReference type="InterPro" id="IPR036087">
    <property type="entry name" value="Nict_dMeBzImd_PRibTrfase_sf"/>
</dbReference>
<evidence type="ECO:0000313" key="3">
    <source>
        <dbReference type="Proteomes" id="UP000605144"/>
    </source>
</evidence>
<gene>
    <name evidence="2" type="ORF">EYG76_03320</name>
</gene>
<evidence type="ECO:0000313" key="2">
    <source>
        <dbReference type="EMBL" id="HIP17318.1"/>
    </source>
</evidence>
<dbReference type="CDD" id="cd02439">
    <property type="entry name" value="DMB-PRT_CobT"/>
    <property type="match status" value="1"/>
</dbReference>
<dbReference type="NCBIfam" id="NF003372">
    <property type="entry name" value="PRK04447.1-5"/>
    <property type="match status" value="1"/>
</dbReference>
<dbReference type="InterPro" id="IPR002805">
    <property type="entry name" value="Nict_dMeBzImd_PRibTrfase_arc"/>
</dbReference>
<evidence type="ECO:0000256" key="1">
    <source>
        <dbReference type="HAMAP-Rule" id="MF_01086"/>
    </source>
</evidence>
<dbReference type="PANTHER" id="PTHR38811">
    <property type="match status" value="1"/>
</dbReference>
<dbReference type="NCBIfam" id="TIGR00303">
    <property type="entry name" value="nicotinate mononucleotide-dependent phosphoribosyltransferase CobT"/>
    <property type="match status" value="1"/>
</dbReference>
<comment type="similarity">
    <text evidence="1">Belongs to the UPF0284 family.</text>
</comment>
<dbReference type="Gene3D" id="3.40.50.10210">
    <property type="match status" value="1"/>
</dbReference>
<accession>A0A832YTL2</accession>